<dbReference type="STRING" id="413882.AAW51_0258"/>
<dbReference type="Gene3D" id="1.25.40.290">
    <property type="entry name" value="ARM repeat domains"/>
    <property type="match status" value="1"/>
</dbReference>
<dbReference type="KEGG" id="pbh:AAW51_0258"/>
<dbReference type="InterPro" id="IPR016024">
    <property type="entry name" value="ARM-type_fold"/>
</dbReference>
<reference evidence="1 2" key="1">
    <citation type="submission" date="2015-05" db="EMBL/GenBank/DDBJ databases">
        <authorList>
            <person name="Tang B."/>
            <person name="Yu Y."/>
        </authorList>
    </citation>
    <scope>NUCLEOTIDE SEQUENCE [LARGE SCALE GENOMIC DNA]</scope>
    <source>
        <strain evidence="1 2">DSM 7029</strain>
    </source>
</reference>
<dbReference type="RefSeq" id="WP_047193180.1">
    <property type="nucleotide sequence ID" value="NZ_CP011371.1"/>
</dbReference>
<dbReference type="EMBL" id="CP011371">
    <property type="protein sequence ID" value="AKJ26949.1"/>
    <property type="molecule type" value="Genomic_DNA"/>
</dbReference>
<evidence type="ECO:0000313" key="1">
    <source>
        <dbReference type="EMBL" id="AKJ26949.1"/>
    </source>
</evidence>
<dbReference type="PATRIC" id="fig|413882.6.peg.267"/>
<evidence type="ECO:0000313" key="2">
    <source>
        <dbReference type="Proteomes" id="UP000035352"/>
    </source>
</evidence>
<protein>
    <submittedName>
        <fullName evidence="1">DNA alkylation repair enzyme</fullName>
    </submittedName>
</protein>
<keyword evidence="2" id="KW-1185">Reference proteome</keyword>
<name>A0A0G3BC58_9BURK</name>
<gene>
    <name evidence="1" type="ORF">AAW51_0258</name>
</gene>
<dbReference type="SUPFAM" id="SSF48371">
    <property type="entry name" value="ARM repeat"/>
    <property type="match status" value="1"/>
</dbReference>
<organism evidence="1 2">
    <name type="scientific">Caldimonas brevitalea</name>
    <dbReference type="NCBI Taxonomy" id="413882"/>
    <lineage>
        <taxon>Bacteria</taxon>
        <taxon>Pseudomonadati</taxon>
        <taxon>Pseudomonadota</taxon>
        <taxon>Betaproteobacteria</taxon>
        <taxon>Burkholderiales</taxon>
        <taxon>Sphaerotilaceae</taxon>
        <taxon>Caldimonas</taxon>
    </lineage>
</organism>
<sequence length="382" mass="41857">MPPSRPNEIEPAPLLKDGFNAATVAGIARDVAAVHPGFDTSTFVQTCLEGFEACSLMQRVGRVAAGLQRCLPADYRRALPLVLGAMEVGAGSTLPARDGGMAAFRFAPHLQYVAEAGLEHPELSLDALAQMTRHFTGEFAIRAFLDRWPTLTLERLRRWCDDADPRVRRLVSEGTRPLLPWARRVALLSADPGLALPLLDRLVDDADEVVRRSVANHLNDVSRLRPDLALQAAQRWRTAAPRDIERTLRRALRTLVKQGDAGALRLLGFAADHAVALQGLQLHPTALQIGQTLDIAFSLESLQPLPGSACVDYAVHYVGANGKPRRKVFKGAECVLQPGFVAAFVLRRDFSPRSTRRLYPGTHRVDILVNGRVLGSASFELR</sequence>
<dbReference type="AlphaFoldDB" id="A0A0G3BC58"/>
<dbReference type="OrthoDB" id="9797162at2"/>
<accession>A0A0G3BC58</accession>
<proteinExistence type="predicted"/>
<dbReference type="Proteomes" id="UP000035352">
    <property type="component" value="Chromosome"/>
</dbReference>